<dbReference type="AlphaFoldDB" id="A0A7N0UDE1"/>
<accession>A0A7N0UDE1</accession>
<name>A0A7N0UDE1_KALFE</name>
<sequence length="143" mass="15424">MLPQAGKRKQGDEIHVLVLLSMEELGLYVEEAEVVVAVGVEVVVVAAVGVEVEVVVAVVVAAVGAEVGVVADRGVEKRTISRHNDNFTGGTPKLETRVDTADLNPAVRAMDLRSTSKHVVWRIPMFPLFPSPKHFRYGETLGV</sequence>
<keyword evidence="2" id="KW-1185">Reference proteome</keyword>
<dbReference type="Gramene" id="Kaladp0061s0036.1.v1.1">
    <property type="protein sequence ID" value="Kaladp0061s0036.1.v1.1"/>
    <property type="gene ID" value="Kaladp0061s0036.v1.1"/>
</dbReference>
<organism evidence="1 2">
    <name type="scientific">Kalanchoe fedtschenkoi</name>
    <name type="common">Lavender scallops</name>
    <name type="synonym">South American air plant</name>
    <dbReference type="NCBI Taxonomy" id="63787"/>
    <lineage>
        <taxon>Eukaryota</taxon>
        <taxon>Viridiplantae</taxon>
        <taxon>Streptophyta</taxon>
        <taxon>Embryophyta</taxon>
        <taxon>Tracheophyta</taxon>
        <taxon>Spermatophyta</taxon>
        <taxon>Magnoliopsida</taxon>
        <taxon>eudicotyledons</taxon>
        <taxon>Gunneridae</taxon>
        <taxon>Pentapetalae</taxon>
        <taxon>Saxifragales</taxon>
        <taxon>Crassulaceae</taxon>
        <taxon>Kalanchoe</taxon>
    </lineage>
</organism>
<evidence type="ECO:0000313" key="1">
    <source>
        <dbReference type="EnsemblPlants" id="Kaladp0061s0036.1.v1.1"/>
    </source>
</evidence>
<proteinExistence type="predicted"/>
<protein>
    <submittedName>
        <fullName evidence="1">Uncharacterized protein</fullName>
    </submittedName>
</protein>
<reference evidence="1" key="1">
    <citation type="submission" date="2021-01" db="UniProtKB">
        <authorList>
            <consortium name="EnsemblPlants"/>
        </authorList>
    </citation>
    <scope>IDENTIFICATION</scope>
</reference>
<dbReference type="Proteomes" id="UP000594263">
    <property type="component" value="Unplaced"/>
</dbReference>
<evidence type="ECO:0000313" key="2">
    <source>
        <dbReference type="Proteomes" id="UP000594263"/>
    </source>
</evidence>
<dbReference type="EnsemblPlants" id="Kaladp0061s0036.1.v1.1">
    <property type="protein sequence ID" value="Kaladp0061s0036.1.v1.1"/>
    <property type="gene ID" value="Kaladp0061s0036.v1.1"/>
</dbReference>